<dbReference type="InterPro" id="IPR008920">
    <property type="entry name" value="TF_FadR/GntR_C"/>
</dbReference>
<dbReference type="GO" id="GO:0003677">
    <property type="term" value="F:DNA binding"/>
    <property type="evidence" value="ECO:0007669"/>
    <property type="project" value="UniProtKB-KW"/>
</dbReference>
<dbReference type="PROSITE" id="PS50949">
    <property type="entry name" value="HTH_GNTR"/>
    <property type="match status" value="1"/>
</dbReference>
<dbReference type="Proteomes" id="UP000467193">
    <property type="component" value="Chromosome"/>
</dbReference>
<keyword evidence="3" id="KW-0804">Transcription</keyword>
<dbReference type="PANTHER" id="PTHR43537">
    <property type="entry name" value="TRANSCRIPTIONAL REGULATOR, GNTR FAMILY"/>
    <property type="match status" value="1"/>
</dbReference>
<dbReference type="CDD" id="cd07377">
    <property type="entry name" value="WHTH_GntR"/>
    <property type="match status" value="1"/>
</dbReference>
<evidence type="ECO:0000313" key="7">
    <source>
        <dbReference type="Proteomes" id="UP000467193"/>
    </source>
</evidence>
<name>A0A7I7QME3_9MYCO</name>
<evidence type="ECO:0000256" key="3">
    <source>
        <dbReference type="ARBA" id="ARBA00023163"/>
    </source>
</evidence>
<accession>A0A7I7QME3</accession>
<dbReference type="PANTHER" id="PTHR43537:SF5">
    <property type="entry name" value="UXU OPERON TRANSCRIPTIONAL REGULATOR"/>
    <property type="match status" value="1"/>
</dbReference>
<dbReference type="AlphaFoldDB" id="A0A7I7QME3"/>
<feature type="region of interest" description="Disordered" evidence="4">
    <location>
        <begin position="1"/>
        <end position="26"/>
    </location>
</feature>
<dbReference type="SMART" id="SM00895">
    <property type="entry name" value="FCD"/>
    <property type="match status" value="1"/>
</dbReference>
<feature type="domain" description="HTH gntR-type" evidence="5">
    <location>
        <begin position="29"/>
        <end position="96"/>
    </location>
</feature>
<evidence type="ECO:0000313" key="6">
    <source>
        <dbReference type="EMBL" id="BBY27452.1"/>
    </source>
</evidence>
<dbReference type="InterPro" id="IPR000524">
    <property type="entry name" value="Tscrpt_reg_HTH_GntR"/>
</dbReference>
<reference evidence="6 7" key="1">
    <citation type="journal article" date="2019" name="Emerg. Microbes Infect.">
        <title>Comprehensive subspecies identification of 175 nontuberculous mycobacteria species based on 7547 genomic profiles.</title>
        <authorList>
            <person name="Matsumoto Y."/>
            <person name="Kinjo T."/>
            <person name="Motooka D."/>
            <person name="Nabeya D."/>
            <person name="Jung N."/>
            <person name="Uechi K."/>
            <person name="Horii T."/>
            <person name="Iida T."/>
            <person name="Fujita J."/>
            <person name="Nakamura S."/>
        </authorList>
    </citation>
    <scope>NUCLEOTIDE SEQUENCE [LARGE SCALE GENOMIC DNA]</scope>
    <source>
        <strain evidence="6 7">JCM 17899</strain>
    </source>
</reference>
<dbReference type="InterPro" id="IPR036390">
    <property type="entry name" value="WH_DNA-bd_sf"/>
</dbReference>
<dbReference type="Gene3D" id="1.10.10.10">
    <property type="entry name" value="Winged helix-like DNA-binding domain superfamily/Winged helix DNA-binding domain"/>
    <property type="match status" value="1"/>
</dbReference>
<dbReference type="InterPro" id="IPR036388">
    <property type="entry name" value="WH-like_DNA-bd_sf"/>
</dbReference>
<dbReference type="InterPro" id="IPR011711">
    <property type="entry name" value="GntR_C"/>
</dbReference>
<protein>
    <submittedName>
        <fullName evidence="6">GntR family transcriptional regulator</fullName>
    </submittedName>
</protein>
<organism evidence="6 7">
    <name type="scientific">Mycolicibacterium sediminis</name>
    <dbReference type="NCBI Taxonomy" id="1286180"/>
    <lineage>
        <taxon>Bacteria</taxon>
        <taxon>Bacillati</taxon>
        <taxon>Actinomycetota</taxon>
        <taxon>Actinomycetes</taxon>
        <taxon>Mycobacteriales</taxon>
        <taxon>Mycobacteriaceae</taxon>
        <taxon>Mycolicibacterium</taxon>
    </lineage>
</organism>
<dbReference type="SUPFAM" id="SSF48008">
    <property type="entry name" value="GntR ligand-binding domain-like"/>
    <property type="match status" value="1"/>
</dbReference>
<keyword evidence="2" id="KW-0238">DNA-binding</keyword>
<proteinExistence type="predicted"/>
<dbReference type="Pfam" id="PF00392">
    <property type="entry name" value="GntR"/>
    <property type="match status" value="1"/>
</dbReference>
<sequence length="244" mass="26895">MSPTSLGPDGVQADPDDSRARPRGLARPKTLTHAVIDHIAEAVIRGTYPPGSPLPEVTLAAELNTARGTVREALRALRDRGLVEIHPHRGAFVQSIGEKRVREVFNLRALLECYALRTAMTAGYIDDAPLGTIRAAFARLDDAYGRGDLFAVVDADIELHYVIASTCREDLLLDHLKSIQMETRRVIILTKVLDSDTSAEPDTHRPIIEAIEAGDVELAVSRLDDHICQSREQLLARLRERDPS</sequence>
<dbReference type="Gene3D" id="1.20.120.530">
    <property type="entry name" value="GntR ligand-binding domain-like"/>
    <property type="match status" value="1"/>
</dbReference>
<evidence type="ECO:0000256" key="2">
    <source>
        <dbReference type="ARBA" id="ARBA00023125"/>
    </source>
</evidence>
<evidence type="ECO:0000259" key="5">
    <source>
        <dbReference type="PROSITE" id="PS50949"/>
    </source>
</evidence>
<gene>
    <name evidence="6" type="ORF">MSEDJ_15480</name>
</gene>
<dbReference type="Pfam" id="PF07729">
    <property type="entry name" value="FCD"/>
    <property type="match status" value="1"/>
</dbReference>
<evidence type="ECO:0000256" key="1">
    <source>
        <dbReference type="ARBA" id="ARBA00023015"/>
    </source>
</evidence>
<dbReference type="KEGG" id="msei:MSEDJ_15480"/>
<dbReference type="SMART" id="SM00345">
    <property type="entry name" value="HTH_GNTR"/>
    <property type="match status" value="1"/>
</dbReference>
<dbReference type="GO" id="GO:0003700">
    <property type="term" value="F:DNA-binding transcription factor activity"/>
    <property type="evidence" value="ECO:0007669"/>
    <property type="project" value="InterPro"/>
</dbReference>
<dbReference type="RefSeq" id="WP_246231014.1">
    <property type="nucleotide sequence ID" value="NZ_AP022588.1"/>
</dbReference>
<dbReference type="SUPFAM" id="SSF46785">
    <property type="entry name" value="Winged helix' DNA-binding domain"/>
    <property type="match status" value="1"/>
</dbReference>
<dbReference type="EMBL" id="AP022588">
    <property type="protein sequence ID" value="BBY27452.1"/>
    <property type="molecule type" value="Genomic_DNA"/>
</dbReference>
<keyword evidence="7" id="KW-1185">Reference proteome</keyword>
<evidence type="ECO:0000256" key="4">
    <source>
        <dbReference type="SAM" id="MobiDB-lite"/>
    </source>
</evidence>
<keyword evidence="1" id="KW-0805">Transcription regulation</keyword>